<protein>
    <recommendedName>
        <fullName evidence="1">DUF6570 domain-containing protein</fullName>
    </recommendedName>
</protein>
<sequence>PTLSLANNLWIGRIPWEVNVLSFAEQLLVSLLYTRVYVFKLFPKKFRGVWNAPTDGFQRSMCGNVSTYELDMTGIVSMLEGNLMPRPPAVLASVISVTFIGLGKLPKNWLRNTFKVRRAVVGSALQWFKQHNKKYYADIEIHPSRLAALPVDDVPDEI</sequence>
<dbReference type="EMBL" id="KZ293531">
    <property type="protein sequence ID" value="PBK58621.1"/>
    <property type="molecule type" value="Genomic_DNA"/>
</dbReference>
<feature type="non-terminal residue" evidence="2">
    <location>
        <position position="158"/>
    </location>
</feature>
<dbReference type="Proteomes" id="UP000218334">
    <property type="component" value="Unassembled WGS sequence"/>
</dbReference>
<proteinExistence type="predicted"/>
<keyword evidence="3" id="KW-1185">Reference proteome</keyword>
<organism evidence="2 3">
    <name type="scientific">Armillaria solidipes</name>
    <dbReference type="NCBI Taxonomy" id="1076256"/>
    <lineage>
        <taxon>Eukaryota</taxon>
        <taxon>Fungi</taxon>
        <taxon>Dikarya</taxon>
        <taxon>Basidiomycota</taxon>
        <taxon>Agaricomycotina</taxon>
        <taxon>Agaricomycetes</taxon>
        <taxon>Agaricomycetidae</taxon>
        <taxon>Agaricales</taxon>
        <taxon>Marasmiineae</taxon>
        <taxon>Physalacriaceae</taxon>
        <taxon>Armillaria</taxon>
    </lineage>
</organism>
<dbReference type="InterPro" id="IPR046700">
    <property type="entry name" value="DUF6570"/>
</dbReference>
<dbReference type="AlphaFoldDB" id="A0A2H3AIA1"/>
<dbReference type="Pfam" id="PF20209">
    <property type="entry name" value="DUF6570"/>
    <property type="match status" value="1"/>
</dbReference>
<feature type="non-terminal residue" evidence="2">
    <location>
        <position position="1"/>
    </location>
</feature>
<evidence type="ECO:0000313" key="2">
    <source>
        <dbReference type="EMBL" id="PBK58621.1"/>
    </source>
</evidence>
<evidence type="ECO:0000313" key="3">
    <source>
        <dbReference type="Proteomes" id="UP000218334"/>
    </source>
</evidence>
<gene>
    <name evidence="2" type="ORF">ARMSODRAFT_852135</name>
</gene>
<accession>A0A2H3AIA1</accession>
<dbReference type="STRING" id="1076256.A0A2H3AIA1"/>
<evidence type="ECO:0000259" key="1">
    <source>
        <dbReference type="Pfam" id="PF20209"/>
    </source>
</evidence>
<reference evidence="3" key="1">
    <citation type="journal article" date="2017" name="Nat. Ecol. Evol.">
        <title>Genome expansion and lineage-specific genetic innovations in the forest pathogenic fungi Armillaria.</title>
        <authorList>
            <person name="Sipos G."/>
            <person name="Prasanna A.N."/>
            <person name="Walter M.C."/>
            <person name="O'Connor E."/>
            <person name="Balint B."/>
            <person name="Krizsan K."/>
            <person name="Kiss B."/>
            <person name="Hess J."/>
            <person name="Varga T."/>
            <person name="Slot J."/>
            <person name="Riley R."/>
            <person name="Boka B."/>
            <person name="Rigling D."/>
            <person name="Barry K."/>
            <person name="Lee J."/>
            <person name="Mihaltcheva S."/>
            <person name="LaButti K."/>
            <person name="Lipzen A."/>
            <person name="Waldron R."/>
            <person name="Moloney N.M."/>
            <person name="Sperisen C."/>
            <person name="Kredics L."/>
            <person name="Vagvoelgyi C."/>
            <person name="Patrignani A."/>
            <person name="Fitzpatrick D."/>
            <person name="Nagy I."/>
            <person name="Doyle S."/>
            <person name="Anderson J.B."/>
            <person name="Grigoriev I.V."/>
            <person name="Gueldener U."/>
            <person name="Muensterkoetter M."/>
            <person name="Nagy L.G."/>
        </authorList>
    </citation>
    <scope>NUCLEOTIDE SEQUENCE [LARGE SCALE GENOMIC DNA]</scope>
    <source>
        <strain evidence="3">28-4</strain>
    </source>
</reference>
<feature type="domain" description="DUF6570" evidence="1">
    <location>
        <begin position="1"/>
        <end position="146"/>
    </location>
</feature>
<name>A0A2H3AIA1_9AGAR</name>